<evidence type="ECO:0000256" key="3">
    <source>
        <dbReference type="ARBA" id="ARBA00023163"/>
    </source>
</evidence>
<dbReference type="EMBL" id="VFFF01000001">
    <property type="protein sequence ID" value="TNY33290.1"/>
    <property type="molecule type" value="Genomic_DNA"/>
</dbReference>
<dbReference type="PROSITE" id="PS50949">
    <property type="entry name" value="HTH_GNTR"/>
    <property type="match status" value="1"/>
</dbReference>
<protein>
    <submittedName>
        <fullName evidence="5">GntR family transcriptional regulator</fullName>
    </submittedName>
</protein>
<comment type="caution">
    <text evidence="5">The sequence shown here is derived from an EMBL/GenBank/DDBJ whole genome shotgun (WGS) entry which is preliminary data.</text>
</comment>
<evidence type="ECO:0000259" key="4">
    <source>
        <dbReference type="PROSITE" id="PS50949"/>
    </source>
</evidence>
<dbReference type="OrthoDB" id="8638122at2"/>
<dbReference type="RefSeq" id="WP_140193977.1">
    <property type="nucleotide sequence ID" value="NZ_CP065915.1"/>
</dbReference>
<evidence type="ECO:0000313" key="6">
    <source>
        <dbReference type="Proteomes" id="UP000314011"/>
    </source>
</evidence>
<dbReference type="InterPro" id="IPR036390">
    <property type="entry name" value="WH_DNA-bd_sf"/>
</dbReference>
<dbReference type="Proteomes" id="UP000314011">
    <property type="component" value="Unassembled WGS sequence"/>
</dbReference>
<dbReference type="PANTHER" id="PTHR43537">
    <property type="entry name" value="TRANSCRIPTIONAL REGULATOR, GNTR FAMILY"/>
    <property type="match status" value="1"/>
</dbReference>
<dbReference type="InterPro" id="IPR008920">
    <property type="entry name" value="TF_FadR/GntR_C"/>
</dbReference>
<evidence type="ECO:0000256" key="1">
    <source>
        <dbReference type="ARBA" id="ARBA00023015"/>
    </source>
</evidence>
<dbReference type="InterPro" id="IPR000524">
    <property type="entry name" value="Tscrpt_reg_HTH_GntR"/>
</dbReference>
<dbReference type="PANTHER" id="PTHR43537:SF45">
    <property type="entry name" value="GNTR FAMILY REGULATORY PROTEIN"/>
    <property type="match status" value="1"/>
</dbReference>
<accession>A0A5C5GFK8</accession>
<keyword evidence="2" id="KW-0238">DNA-binding</keyword>
<dbReference type="SMART" id="SM00345">
    <property type="entry name" value="HTH_GNTR"/>
    <property type="match status" value="1"/>
</dbReference>
<dbReference type="GO" id="GO:0003700">
    <property type="term" value="F:DNA-binding transcription factor activity"/>
    <property type="evidence" value="ECO:0007669"/>
    <property type="project" value="InterPro"/>
</dbReference>
<dbReference type="InterPro" id="IPR011711">
    <property type="entry name" value="GntR_C"/>
</dbReference>
<keyword evidence="3" id="KW-0804">Transcription</keyword>
<organism evidence="5 6">
    <name type="scientific">Pelagovum pacificum</name>
    <dbReference type="NCBI Taxonomy" id="2588711"/>
    <lineage>
        <taxon>Bacteria</taxon>
        <taxon>Pseudomonadati</taxon>
        <taxon>Pseudomonadota</taxon>
        <taxon>Alphaproteobacteria</taxon>
        <taxon>Rhodobacterales</taxon>
        <taxon>Paracoccaceae</taxon>
        <taxon>Pelagovum</taxon>
    </lineage>
</organism>
<gene>
    <name evidence="5" type="ORF">FHY64_08465</name>
</gene>
<dbReference type="GO" id="GO:0003677">
    <property type="term" value="F:DNA binding"/>
    <property type="evidence" value="ECO:0007669"/>
    <property type="project" value="UniProtKB-KW"/>
</dbReference>
<dbReference type="InterPro" id="IPR036388">
    <property type="entry name" value="WH-like_DNA-bd_sf"/>
</dbReference>
<evidence type="ECO:0000313" key="5">
    <source>
        <dbReference type="EMBL" id="TNY33290.1"/>
    </source>
</evidence>
<dbReference type="Gene3D" id="1.10.10.10">
    <property type="entry name" value="Winged helix-like DNA-binding domain superfamily/Winged helix DNA-binding domain"/>
    <property type="match status" value="1"/>
</dbReference>
<dbReference type="Gene3D" id="1.20.120.530">
    <property type="entry name" value="GntR ligand-binding domain-like"/>
    <property type="match status" value="1"/>
</dbReference>
<keyword evidence="6" id="KW-1185">Reference proteome</keyword>
<dbReference type="SUPFAM" id="SSF48008">
    <property type="entry name" value="GntR ligand-binding domain-like"/>
    <property type="match status" value="1"/>
</dbReference>
<keyword evidence="1" id="KW-0805">Transcription regulation</keyword>
<name>A0A5C5GFK8_9RHOB</name>
<dbReference type="Pfam" id="PF07729">
    <property type="entry name" value="FCD"/>
    <property type="match status" value="1"/>
</dbReference>
<proteinExistence type="predicted"/>
<feature type="domain" description="HTH gntR-type" evidence="4">
    <location>
        <begin position="10"/>
        <end position="77"/>
    </location>
</feature>
<evidence type="ECO:0000256" key="2">
    <source>
        <dbReference type="ARBA" id="ARBA00023125"/>
    </source>
</evidence>
<dbReference type="Pfam" id="PF00392">
    <property type="entry name" value="GntR"/>
    <property type="match status" value="1"/>
</dbReference>
<dbReference type="SUPFAM" id="SSF46785">
    <property type="entry name" value="Winged helix' DNA-binding domain"/>
    <property type="match status" value="1"/>
</dbReference>
<reference evidence="5 6" key="1">
    <citation type="submission" date="2019-06" db="EMBL/GenBank/DDBJ databases">
        <title>Genome of new Rhodobacteraceae sp. SM1903.</title>
        <authorList>
            <person name="Ren X."/>
        </authorList>
    </citation>
    <scope>NUCLEOTIDE SEQUENCE [LARGE SCALE GENOMIC DNA]</scope>
    <source>
        <strain evidence="5 6">SM1903</strain>
    </source>
</reference>
<dbReference type="AlphaFoldDB" id="A0A5C5GFK8"/>
<sequence>MENEAPARKERGAITVYQALREEILTLAREPGSALDEMSIAKAFNMSRTPVREAIFMLSGEGLVRVLPNRSSIVSPLSMHRMNDLLDTWLILTRAVLIDAAHRRTPADVANLRARCDAFAATTESGDQMKIATALLELQLEYRVVARNFFLAWFYPQILDAGRRTLLLHYFPYATPEDLAYQVKAHTAIIDAVEREDIAACNRIAGEKIADVLRVIKTSLEPSIADDVDLSTAPLS</sequence>